<proteinExistence type="predicted"/>
<comment type="caution">
    <text evidence="1">The sequence shown here is derived from an EMBL/GenBank/DDBJ whole genome shotgun (WGS) entry which is preliminary data.</text>
</comment>
<accession>A0A841CWL1</accession>
<evidence type="ECO:0000313" key="1">
    <source>
        <dbReference type="EMBL" id="MBB5961213.1"/>
    </source>
</evidence>
<reference evidence="1 2" key="1">
    <citation type="submission" date="2020-08" db="EMBL/GenBank/DDBJ databases">
        <title>Genomic Encyclopedia of Type Strains, Phase III (KMG-III): the genomes of soil and plant-associated and newly described type strains.</title>
        <authorList>
            <person name="Whitman W."/>
        </authorList>
    </citation>
    <scope>NUCLEOTIDE SEQUENCE [LARGE SCALE GENOMIC DNA]</scope>
    <source>
        <strain evidence="1 2">CECT 3303</strain>
    </source>
</reference>
<dbReference type="EMBL" id="JACHJJ010000001">
    <property type="protein sequence ID" value="MBB5961213.1"/>
    <property type="molecule type" value="Genomic_DNA"/>
</dbReference>
<dbReference type="AlphaFoldDB" id="A0A841CWL1"/>
<name>A0A841CWL1_PLAVE</name>
<organism evidence="1 2">
    <name type="scientific">Planomonospora venezuelensis</name>
    <dbReference type="NCBI Taxonomy" id="1999"/>
    <lineage>
        <taxon>Bacteria</taxon>
        <taxon>Bacillati</taxon>
        <taxon>Actinomycetota</taxon>
        <taxon>Actinomycetes</taxon>
        <taxon>Streptosporangiales</taxon>
        <taxon>Streptosporangiaceae</taxon>
        <taxon>Planomonospora</taxon>
    </lineage>
</organism>
<protein>
    <submittedName>
        <fullName evidence="1">Uncharacterized protein</fullName>
    </submittedName>
</protein>
<evidence type="ECO:0000313" key="2">
    <source>
        <dbReference type="Proteomes" id="UP000562352"/>
    </source>
</evidence>
<gene>
    <name evidence="1" type="ORF">FHS22_000451</name>
</gene>
<dbReference type="Proteomes" id="UP000562352">
    <property type="component" value="Unassembled WGS sequence"/>
</dbReference>
<keyword evidence="2" id="KW-1185">Reference proteome</keyword>
<sequence length="79" mass="8900">MRERAVEAADRRIWGDDDRFAERNGWRATRASLFVRRYRDPRFDRLALDPDAGREEIPVAAEDGIPAGGGLRLAGGFRG</sequence>